<feature type="region of interest" description="Disordered" evidence="10">
    <location>
        <begin position="895"/>
        <end position="952"/>
    </location>
</feature>
<reference evidence="14" key="1">
    <citation type="thesis" date="2021" institute="BYU ScholarsArchive" country="Provo, UT, USA">
        <title>Applications of and Algorithms for Genome Assembly and Genomic Analyses with an Emphasis on Marine Teleosts.</title>
        <authorList>
            <person name="Pickett B.D."/>
        </authorList>
    </citation>
    <scope>NUCLEOTIDE SEQUENCE</scope>
    <source>
        <strain evidence="14">HI-2016</strain>
    </source>
</reference>
<dbReference type="Pfam" id="PF17971">
    <property type="entry name" value="LIFR_D2"/>
    <property type="match status" value="1"/>
</dbReference>
<sequence>MDSFLLWALLLPMQVGITLSQNGFQPPVPQGVHVKPDFASQVLSVTWEKDSSSPTLSYDIQVLHTELMEIVYHDTVDVKLDSSGKVYHWNWTSPLPLECTSHSVRIRSRQQSLTSDWSPLETIPGMDIPVETAAKMYPQDKVVAVGSNITVCCIVKEGNFSRTKFLYRKASLNGTQLSRRSYALTLTNQPPSISSGTNVICLENNDLVGTVVFVGYPPGDKDLVCETRDLVSVECQWSKGQDTHLLGTRKTYYTLNGRDCPLSNEELSHGESLYCNSVCGKLACQLKATMVKGESTWTLEARNPLGMVQLTDTADLSRRVWPYAPVELTAMEIHSRYARLHWQWKTEGYKTLDLECQVQVNNSGHTHTFESTGQGQSEAELSDLQPYETYSVRVRCRLQTETWNWGDWSSVYGFQTKEESPDALDIWVWMDSNQTGYVKWKPLSKSQSRGKILGYEVTHGNPEDGNSVKLLQNNYSLPLTFGDSDEHVVMVTAWNSAGVSPVASITFPRFFAGEMPTYKVSGIDRGFNLSWAAGANASCGYVVEWCPTGKWDCDVQWEKVPAGNTSARIESKVFEAGVRYNISVYACTSGALELLERSQGYVEELAPSQPVPGIKAQQSISDIVLSWDEIPMESQRGFISGYTVYINNNSLLIPIVNITDPDIRNYTMRHPSPGSYKFTVKAHTSGGEDVGVTVDFKLNPSTDMLVAEILVALGAMTGILFIITILCYKKRQWVKKTFYPDIPEPKVPEEWSTPPKMLAVEPCSPNTVHIVVKPEVCQTVVPEDEEGGDGTEEAPADTDSSDAVHLQYYNQVVDHCSQGSRSTDSSASSSTSMASTRTEVTYTGIQSSASSSGGSIQPEAPLAAGYRPQMAPAPIEIQAEPADVPLLGEFSGYQPQSTWKADSPESASLNSSLGSPTSVSSSQFLLPDPASEEGADRAPSTTWFHNLLSGKP</sequence>
<feature type="compositionally biased region" description="Low complexity" evidence="10">
    <location>
        <begin position="904"/>
        <end position="922"/>
    </location>
</feature>
<dbReference type="PROSITE" id="PS50853">
    <property type="entry name" value="FN3"/>
    <property type="match status" value="1"/>
</dbReference>
<keyword evidence="9" id="KW-0325">Glycoprotein</keyword>
<dbReference type="SUPFAM" id="SSF49265">
    <property type="entry name" value="Fibronectin type III"/>
    <property type="match status" value="3"/>
</dbReference>
<keyword evidence="4 12" id="KW-0732">Signal</keyword>
<evidence type="ECO:0000256" key="10">
    <source>
        <dbReference type="SAM" id="MobiDB-lite"/>
    </source>
</evidence>
<dbReference type="Gene3D" id="2.60.40.10">
    <property type="entry name" value="Immunoglobulins"/>
    <property type="match status" value="7"/>
</dbReference>
<evidence type="ECO:0000256" key="12">
    <source>
        <dbReference type="SAM" id="SignalP"/>
    </source>
</evidence>
<dbReference type="Pfam" id="PF25552">
    <property type="entry name" value="LIFR_D4"/>
    <property type="match status" value="1"/>
</dbReference>
<dbReference type="InterPro" id="IPR036116">
    <property type="entry name" value="FN3_sf"/>
</dbReference>
<dbReference type="GO" id="GO:0005886">
    <property type="term" value="C:plasma membrane"/>
    <property type="evidence" value="ECO:0007669"/>
    <property type="project" value="UniProtKB-ARBA"/>
</dbReference>
<dbReference type="PANTHER" id="PTHR48423">
    <property type="entry name" value="INTERLEUKIN-27 RECEPTOR SUBUNIT ALPHA"/>
    <property type="match status" value="1"/>
</dbReference>
<dbReference type="InterPro" id="IPR048497">
    <property type="entry name" value="LIF-R-like_Ig-like"/>
</dbReference>
<evidence type="ECO:0000256" key="1">
    <source>
        <dbReference type="ARBA" id="ARBA00004479"/>
    </source>
</evidence>
<keyword evidence="6 11" id="KW-1133">Transmembrane helix</keyword>
<feature type="compositionally biased region" description="Low complexity" evidence="10">
    <location>
        <begin position="820"/>
        <end position="836"/>
    </location>
</feature>
<dbReference type="InterPro" id="IPR003961">
    <property type="entry name" value="FN3_dom"/>
</dbReference>
<evidence type="ECO:0000256" key="4">
    <source>
        <dbReference type="ARBA" id="ARBA00022729"/>
    </source>
</evidence>
<accession>A0A8T2PUF7</accession>
<feature type="transmembrane region" description="Helical" evidence="11">
    <location>
        <begin position="704"/>
        <end position="728"/>
    </location>
</feature>
<evidence type="ECO:0000256" key="8">
    <source>
        <dbReference type="ARBA" id="ARBA00023170"/>
    </source>
</evidence>
<organism evidence="14 15">
    <name type="scientific">Albula glossodonta</name>
    <name type="common">roundjaw bonefish</name>
    <dbReference type="NCBI Taxonomy" id="121402"/>
    <lineage>
        <taxon>Eukaryota</taxon>
        <taxon>Metazoa</taxon>
        <taxon>Chordata</taxon>
        <taxon>Craniata</taxon>
        <taxon>Vertebrata</taxon>
        <taxon>Euteleostomi</taxon>
        <taxon>Actinopterygii</taxon>
        <taxon>Neopterygii</taxon>
        <taxon>Teleostei</taxon>
        <taxon>Albuliformes</taxon>
        <taxon>Albulidae</taxon>
        <taxon>Albula</taxon>
    </lineage>
</organism>
<dbReference type="OrthoDB" id="6382334at2759"/>
<dbReference type="InterPro" id="IPR013783">
    <property type="entry name" value="Ig-like_fold"/>
</dbReference>
<feature type="region of interest" description="Disordered" evidence="10">
    <location>
        <begin position="782"/>
        <end position="801"/>
    </location>
</feature>
<keyword evidence="15" id="KW-1185">Reference proteome</keyword>
<dbReference type="InterPro" id="IPR052672">
    <property type="entry name" value="Type1_Cytokine_Rcpt_Type2"/>
</dbReference>
<dbReference type="Proteomes" id="UP000824540">
    <property type="component" value="Unassembled WGS sequence"/>
</dbReference>
<proteinExistence type="inferred from homology"/>
<dbReference type="CDD" id="cd00063">
    <property type="entry name" value="FN3"/>
    <property type="match status" value="2"/>
</dbReference>
<feature type="chain" id="PRO_5035798683" description="Fibronectin type-III domain-containing protein" evidence="12">
    <location>
        <begin position="21"/>
        <end position="952"/>
    </location>
</feature>
<keyword evidence="3 11" id="KW-0812">Transmembrane</keyword>
<name>A0A8T2PUF7_9TELE</name>
<feature type="region of interest" description="Disordered" evidence="10">
    <location>
        <begin position="816"/>
        <end position="836"/>
    </location>
</feature>
<keyword evidence="5" id="KW-0677">Repeat</keyword>
<dbReference type="FunFam" id="2.60.40.10:FF:000607">
    <property type="entry name" value="Leukemia inhibitory factor receptor"/>
    <property type="match status" value="1"/>
</dbReference>
<evidence type="ECO:0000256" key="5">
    <source>
        <dbReference type="ARBA" id="ARBA00022737"/>
    </source>
</evidence>
<comment type="similarity">
    <text evidence="2">Belongs to the type I cytokine receptor family. Type 2 subfamily.</text>
</comment>
<evidence type="ECO:0000259" key="13">
    <source>
        <dbReference type="PROSITE" id="PS50853"/>
    </source>
</evidence>
<comment type="subcellular location">
    <subcellularLocation>
        <location evidence="1">Membrane</location>
        <topology evidence="1">Single-pass type I membrane protein</topology>
    </subcellularLocation>
</comment>
<feature type="domain" description="Fibronectin type-III" evidence="13">
    <location>
        <begin position="324"/>
        <end position="419"/>
    </location>
</feature>
<feature type="signal peptide" evidence="12">
    <location>
        <begin position="1"/>
        <end position="20"/>
    </location>
</feature>
<evidence type="ECO:0000313" key="14">
    <source>
        <dbReference type="EMBL" id="KAG9354951.1"/>
    </source>
</evidence>
<keyword evidence="8" id="KW-0675">Receptor</keyword>
<comment type="caution">
    <text evidence="14">The sequence shown here is derived from an EMBL/GenBank/DDBJ whole genome shotgun (WGS) entry which is preliminary data.</text>
</comment>
<dbReference type="AlphaFoldDB" id="A0A8T2PUF7"/>
<feature type="compositionally biased region" description="Acidic residues" evidence="10">
    <location>
        <begin position="782"/>
        <end position="800"/>
    </location>
</feature>
<dbReference type="Pfam" id="PF21177">
    <property type="entry name" value="LIF-R_Ig-like"/>
    <property type="match status" value="1"/>
</dbReference>
<evidence type="ECO:0000256" key="9">
    <source>
        <dbReference type="ARBA" id="ARBA00023180"/>
    </source>
</evidence>
<keyword evidence="7 11" id="KW-0472">Membrane</keyword>
<dbReference type="PANTHER" id="PTHR48423:SF1">
    <property type="entry name" value="INTERLEUKIN-27 RECEPTOR SUBUNIT ALPHA"/>
    <property type="match status" value="1"/>
</dbReference>
<evidence type="ECO:0000256" key="3">
    <source>
        <dbReference type="ARBA" id="ARBA00022692"/>
    </source>
</evidence>
<evidence type="ECO:0000256" key="6">
    <source>
        <dbReference type="ARBA" id="ARBA00022989"/>
    </source>
</evidence>
<dbReference type="EMBL" id="JAFBMS010000002">
    <property type="protein sequence ID" value="KAG9354951.1"/>
    <property type="molecule type" value="Genomic_DNA"/>
</dbReference>
<evidence type="ECO:0000256" key="11">
    <source>
        <dbReference type="SAM" id="Phobius"/>
    </source>
</evidence>
<dbReference type="SMART" id="SM00060">
    <property type="entry name" value="FN3"/>
    <property type="match status" value="4"/>
</dbReference>
<evidence type="ECO:0000256" key="7">
    <source>
        <dbReference type="ARBA" id="ARBA00023136"/>
    </source>
</evidence>
<gene>
    <name evidence="14" type="ORF">JZ751_001664</name>
</gene>
<dbReference type="InterPro" id="IPR040817">
    <property type="entry name" value="LIFR_D2"/>
</dbReference>
<evidence type="ECO:0000256" key="2">
    <source>
        <dbReference type="ARBA" id="ARBA00008921"/>
    </source>
</evidence>
<evidence type="ECO:0000313" key="15">
    <source>
        <dbReference type="Proteomes" id="UP000824540"/>
    </source>
</evidence>
<protein>
    <recommendedName>
        <fullName evidence="13">Fibronectin type-III domain-containing protein</fullName>
    </recommendedName>
</protein>